<dbReference type="InterPro" id="IPR001611">
    <property type="entry name" value="Leu-rich_rpt"/>
</dbReference>
<organism evidence="6 7">
    <name type="scientific">Mytilus galloprovincialis</name>
    <name type="common">Mediterranean mussel</name>
    <dbReference type="NCBI Taxonomy" id="29158"/>
    <lineage>
        <taxon>Eukaryota</taxon>
        <taxon>Metazoa</taxon>
        <taxon>Spiralia</taxon>
        <taxon>Lophotrochozoa</taxon>
        <taxon>Mollusca</taxon>
        <taxon>Bivalvia</taxon>
        <taxon>Autobranchia</taxon>
        <taxon>Pteriomorphia</taxon>
        <taxon>Mytilida</taxon>
        <taxon>Mytiloidea</taxon>
        <taxon>Mytilidae</taxon>
        <taxon>Mytilinae</taxon>
        <taxon>Mytilus</taxon>
    </lineage>
</organism>
<keyword evidence="3" id="KW-0677">Repeat</keyword>
<dbReference type="EMBL" id="UYJE01004254">
    <property type="protein sequence ID" value="VDI26435.1"/>
    <property type="molecule type" value="Genomic_DNA"/>
</dbReference>
<feature type="transmembrane region" description="Helical" evidence="4">
    <location>
        <begin position="615"/>
        <end position="643"/>
    </location>
</feature>
<dbReference type="SUPFAM" id="SSF52058">
    <property type="entry name" value="L domain-like"/>
    <property type="match status" value="2"/>
</dbReference>
<feature type="chain" id="PRO_5032981175" evidence="5">
    <location>
        <begin position="22"/>
        <end position="661"/>
    </location>
</feature>
<feature type="signal peptide" evidence="5">
    <location>
        <begin position="1"/>
        <end position="21"/>
    </location>
</feature>
<dbReference type="SMART" id="SM00369">
    <property type="entry name" value="LRR_TYP"/>
    <property type="match status" value="8"/>
</dbReference>
<dbReference type="PANTHER" id="PTHR24369">
    <property type="entry name" value="ANTIGEN BSP, PUTATIVE-RELATED"/>
    <property type="match status" value="1"/>
</dbReference>
<keyword evidence="6" id="KW-0121">Carboxypeptidase</keyword>
<keyword evidence="4" id="KW-0812">Transmembrane</keyword>
<dbReference type="PROSITE" id="PS51450">
    <property type="entry name" value="LRR"/>
    <property type="match status" value="4"/>
</dbReference>
<keyword evidence="1" id="KW-0433">Leucine-rich repeat</keyword>
<protein>
    <submittedName>
        <fullName evidence="6">Carboxypeptidase N regulatory subunit</fullName>
    </submittedName>
</protein>
<sequence length="661" mass="74527">MMVLSLRILIVFLLLPLLSLATQQWTDGACGNCICSRKRGNYEMEYVVNCTGKDIKSLPDNLPRNIHRLDLSFNSLGSSSLKNLELYGKDLMSLSLASNNVTIINTDILSSLRHLEELDLTGNVLDYIDDRLFFALNLRKLSGISAKMFHRSAFWKLVSLEDLSVIFEQEMIDENIFKNLQVFHLDVTFRYAKEIPISLFHFGTNTLTRLTIDGPLLSSLPNGIFDGLTVLKTLTIRGGNIRWLSNSLFYRPSATSMPLHLNKISIIGVKSIPRDLFKGQLSLKFTTLKNIEDIPPLDLPVQLDNLDMSGSNVFRVSPDVFMKLTNLRELNLSNSSLTSLESESFIGLSSLSDLDLSRNKIVTLPEKIFEACRYTLDFLDLSYNQIPRIQPFYFNMLKSLRVLDLSHNKIQLIHAKAFEKLNMLTDLKCRGNLISTLPDTLFSNVLSIQVIELGKNNISRIASTLFDNLYQLSSLNLESNPLHCDCSVNLLKMKYRYLQIQGVCKTPEEYYAYQVSKLKRDESCYNIEEGSSSVSLFSSIQVTTDSQKTSFKQTINPTLAMISVSTKLVDVLASNTSNDNLSGNSHTIEHYDVTEEHPTSVYVNRSLLAKQQTTIWHGTGFIVLYVCVGILGTVIIITTAIGCRNVCKDLRRRGTYILPPP</sequence>
<dbReference type="PRINTS" id="PR00019">
    <property type="entry name" value="LEURICHRPT"/>
</dbReference>
<proteinExistence type="predicted"/>
<evidence type="ECO:0000313" key="6">
    <source>
        <dbReference type="EMBL" id="VDI26435.1"/>
    </source>
</evidence>
<accession>A0A8B6DZV5</accession>
<reference evidence="6" key="1">
    <citation type="submission" date="2018-11" db="EMBL/GenBank/DDBJ databases">
        <authorList>
            <person name="Alioto T."/>
            <person name="Alioto T."/>
        </authorList>
    </citation>
    <scope>NUCLEOTIDE SEQUENCE</scope>
</reference>
<evidence type="ECO:0000256" key="2">
    <source>
        <dbReference type="ARBA" id="ARBA00022729"/>
    </source>
</evidence>
<dbReference type="InterPro" id="IPR003591">
    <property type="entry name" value="Leu-rich_rpt_typical-subtyp"/>
</dbReference>
<dbReference type="Pfam" id="PF13306">
    <property type="entry name" value="LRR_5"/>
    <property type="match status" value="1"/>
</dbReference>
<keyword evidence="4" id="KW-1133">Transmembrane helix</keyword>
<dbReference type="PANTHER" id="PTHR24369:SF210">
    <property type="entry name" value="CHAOPTIN-RELATED"/>
    <property type="match status" value="1"/>
</dbReference>
<gene>
    <name evidence="6" type="ORF">MGAL_10B009318</name>
</gene>
<dbReference type="Pfam" id="PF13855">
    <property type="entry name" value="LRR_8"/>
    <property type="match status" value="3"/>
</dbReference>
<dbReference type="AlphaFoldDB" id="A0A8B6DZV5"/>
<evidence type="ECO:0000256" key="3">
    <source>
        <dbReference type="ARBA" id="ARBA00022737"/>
    </source>
</evidence>
<evidence type="ECO:0000256" key="1">
    <source>
        <dbReference type="ARBA" id="ARBA00022614"/>
    </source>
</evidence>
<dbReference type="GO" id="GO:0004180">
    <property type="term" value="F:carboxypeptidase activity"/>
    <property type="evidence" value="ECO:0007669"/>
    <property type="project" value="UniProtKB-KW"/>
</dbReference>
<dbReference type="Proteomes" id="UP000596742">
    <property type="component" value="Unassembled WGS sequence"/>
</dbReference>
<keyword evidence="6" id="KW-0378">Hydrolase</keyword>
<dbReference type="InterPro" id="IPR032675">
    <property type="entry name" value="LRR_dom_sf"/>
</dbReference>
<comment type="caution">
    <text evidence="6">The sequence shown here is derived from an EMBL/GenBank/DDBJ whole genome shotgun (WGS) entry which is preliminary data.</text>
</comment>
<dbReference type="FunFam" id="3.80.10.10:FF:001360">
    <property type="entry name" value="Uncharacterized protein"/>
    <property type="match status" value="1"/>
</dbReference>
<evidence type="ECO:0000256" key="4">
    <source>
        <dbReference type="SAM" id="Phobius"/>
    </source>
</evidence>
<name>A0A8B6DZV5_MYTGA</name>
<keyword evidence="6" id="KW-0645">Protease</keyword>
<dbReference type="Gene3D" id="3.80.10.10">
    <property type="entry name" value="Ribonuclease Inhibitor"/>
    <property type="match status" value="4"/>
</dbReference>
<dbReference type="GO" id="GO:0005886">
    <property type="term" value="C:plasma membrane"/>
    <property type="evidence" value="ECO:0007669"/>
    <property type="project" value="TreeGrafter"/>
</dbReference>
<evidence type="ECO:0000256" key="5">
    <source>
        <dbReference type="SAM" id="SignalP"/>
    </source>
</evidence>
<dbReference type="InterPro" id="IPR026906">
    <property type="entry name" value="LRR_5"/>
</dbReference>
<keyword evidence="2 5" id="KW-0732">Signal</keyword>
<keyword evidence="7" id="KW-1185">Reference proteome</keyword>
<keyword evidence="4" id="KW-0472">Membrane</keyword>
<dbReference type="OrthoDB" id="6155683at2759"/>
<dbReference type="InterPro" id="IPR050541">
    <property type="entry name" value="LRR_TM_domain-containing"/>
</dbReference>
<evidence type="ECO:0000313" key="7">
    <source>
        <dbReference type="Proteomes" id="UP000596742"/>
    </source>
</evidence>